<name>A0A2N9VW50_9HYPH</name>
<gene>
    <name evidence="2" type="ORF">B5P45_17645</name>
</gene>
<accession>A0A2N9VW50</accession>
<dbReference type="AlphaFoldDB" id="A0A2N9VW50"/>
<evidence type="ECO:0000313" key="2">
    <source>
        <dbReference type="EMBL" id="PIO43718.1"/>
    </source>
</evidence>
<keyword evidence="3" id="KW-1185">Reference proteome</keyword>
<dbReference type="Proteomes" id="UP000232163">
    <property type="component" value="Unassembled WGS sequence"/>
</dbReference>
<dbReference type="InterPro" id="IPR043998">
    <property type="entry name" value="Put_Metallopep"/>
</dbReference>
<reference evidence="2 3" key="1">
    <citation type="journal article" date="2017" name="Int J Environ Stud">
        <title>Does the Miocene-Pliocene relict legume Oxytropis triphylla form nitrogen-fixing nodules with a combination of bacterial strains?</title>
        <authorList>
            <person name="Safronova V."/>
            <person name="Belimov A."/>
            <person name="Sazanova A."/>
            <person name="Kuznetsova I."/>
            <person name="Popova J."/>
            <person name="Andronov E."/>
            <person name="Verkhozina A."/>
            <person name="Tikhonovich I."/>
        </authorList>
    </citation>
    <scope>NUCLEOTIDE SEQUENCE [LARGE SCALE GENOMIC DNA]</scope>
    <source>
        <strain evidence="2 3">Tri-38</strain>
    </source>
</reference>
<dbReference type="RefSeq" id="WP_237143488.1">
    <property type="nucleotide sequence ID" value="NZ_CP017940.1"/>
</dbReference>
<protein>
    <recommendedName>
        <fullName evidence="1">Putative phage metallopeptidase domain-containing protein</fullName>
    </recommendedName>
</protein>
<dbReference type="EMBL" id="MZMT01000037">
    <property type="protein sequence ID" value="PIO43718.1"/>
    <property type="molecule type" value="Genomic_DNA"/>
</dbReference>
<organism evidence="2 3">
    <name type="scientific">Phyllobacterium zundukense</name>
    <dbReference type="NCBI Taxonomy" id="1867719"/>
    <lineage>
        <taxon>Bacteria</taxon>
        <taxon>Pseudomonadati</taxon>
        <taxon>Pseudomonadota</taxon>
        <taxon>Alphaproteobacteria</taxon>
        <taxon>Hyphomicrobiales</taxon>
        <taxon>Phyllobacteriaceae</taxon>
        <taxon>Phyllobacterium</taxon>
    </lineage>
</organism>
<feature type="domain" description="Putative phage metallopeptidase" evidence="1">
    <location>
        <begin position="29"/>
        <end position="187"/>
    </location>
</feature>
<dbReference type="KEGG" id="pht:BLM14_07265"/>
<dbReference type="Pfam" id="PF18894">
    <property type="entry name" value="PhageMetallopep"/>
    <property type="match status" value="1"/>
</dbReference>
<evidence type="ECO:0000313" key="3">
    <source>
        <dbReference type="Proteomes" id="UP000232163"/>
    </source>
</evidence>
<comment type="caution">
    <text evidence="2">The sequence shown here is derived from an EMBL/GenBank/DDBJ whole genome shotgun (WGS) entry which is preliminary data.</text>
</comment>
<proteinExistence type="predicted"/>
<sequence length="209" mass="22957">MIMSRPMPPASVLDELVNPVFEPAPELVEWARQTFIADDAKLYNPDHHHLNFASIGALWTNVGNSRKGRQIIGQCEEGSPSGMMGKWGKARAEMQITQWFGHVLDFVMTFDAVYCAECSDAEFCALIEHEMYHAAQDRDPFGAPKFRKSTGLPVFALRGHDIEEFVGVVRRYGADASHVRALVDAANAGPEIANVGIAHACGTCQLRAA</sequence>
<evidence type="ECO:0000259" key="1">
    <source>
        <dbReference type="Pfam" id="PF18894"/>
    </source>
</evidence>